<name>A0A1T4P643_9FIRM</name>
<dbReference type="EMBL" id="FUXM01000010">
    <property type="protein sequence ID" value="SJZ86974.1"/>
    <property type="molecule type" value="Genomic_DNA"/>
</dbReference>
<evidence type="ECO:0000313" key="1">
    <source>
        <dbReference type="EMBL" id="SJZ86974.1"/>
    </source>
</evidence>
<evidence type="ECO:0008006" key="3">
    <source>
        <dbReference type="Google" id="ProtNLM"/>
    </source>
</evidence>
<accession>A0A1T4P643</accession>
<evidence type="ECO:0000313" key="2">
    <source>
        <dbReference type="Proteomes" id="UP000189933"/>
    </source>
</evidence>
<sequence>MNVIISDHARRRLQEERQQLIRVEDVLAAASSIPGRIQVATRFRNFLAGSGRWFDVVVKDSDNLRIVITVIGK</sequence>
<dbReference type="Proteomes" id="UP000189933">
    <property type="component" value="Unassembled WGS sequence"/>
</dbReference>
<reference evidence="2" key="1">
    <citation type="submission" date="2017-02" db="EMBL/GenBank/DDBJ databases">
        <authorList>
            <person name="Varghese N."/>
            <person name="Submissions S."/>
        </authorList>
    </citation>
    <scope>NUCLEOTIDE SEQUENCE [LARGE SCALE GENOMIC DNA]</scope>
    <source>
        <strain evidence="2">DSM 16521</strain>
    </source>
</reference>
<gene>
    <name evidence="1" type="ORF">SAMN02745885_01156</name>
</gene>
<proteinExistence type="predicted"/>
<organism evidence="1 2">
    <name type="scientific">Carboxydocella sporoproducens DSM 16521</name>
    <dbReference type="NCBI Taxonomy" id="1121270"/>
    <lineage>
        <taxon>Bacteria</taxon>
        <taxon>Bacillati</taxon>
        <taxon>Bacillota</taxon>
        <taxon>Clostridia</taxon>
        <taxon>Eubacteriales</taxon>
        <taxon>Clostridiales Family XVI. Incertae Sedis</taxon>
        <taxon>Carboxydocella</taxon>
    </lineage>
</organism>
<keyword evidence="2" id="KW-1185">Reference proteome</keyword>
<dbReference type="AlphaFoldDB" id="A0A1T4P643"/>
<dbReference type="RefSeq" id="WP_078665240.1">
    <property type="nucleotide sequence ID" value="NZ_FUXM01000010.1"/>
</dbReference>
<dbReference type="OrthoDB" id="1787213at2"/>
<protein>
    <recommendedName>
        <fullName evidence="3">DUF4258 domain-containing protein</fullName>
    </recommendedName>
</protein>